<comment type="subcellular location">
    <subcellularLocation>
        <location evidence="1">Membrane</location>
        <topology evidence="1">Multi-pass membrane protein</topology>
    </subcellularLocation>
</comment>
<evidence type="ECO:0000256" key="4">
    <source>
        <dbReference type="ARBA" id="ARBA00022989"/>
    </source>
</evidence>
<dbReference type="EMBL" id="SLYB01000003">
    <property type="protein sequence ID" value="TCP96919.1"/>
    <property type="molecule type" value="Genomic_DNA"/>
</dbReference>
<feature type="transmembrane region" description="Helical" evidence="6">
    <location>
        <begin position="389"/>
        <end position="417"/>
    </location>
</feature>
<keyword evidence="5 6" id="KW-0472">Membrane</keyword>
<accession>A0A4R2T1Y7</accession>
<feature type="transmembrane region" description="Helical" evidence="6">
    <location>
        <begin position="328"/>
        <end position="351"/>
    </location>
</feature>
<keyword evidence="3 6" id="KW-0812">Transmembrane</keyword>
<organism evidence="7 8">
    <name type="scientific">Cricetibacter osteomyelitidis</name>
    <dbReference type="NCBI Taxonomy" id="1521931"/>
    <lineage>
        <taxon>Bacteria</taxon>
        <taxon>Pseudomonadati</taxon>
        <taxon>Pseudomonadota</taxon>
        <taxon>Gammaproteobacteria</taxon>
        <taxon>Pasteurellales</taxon>
        <taxon>Pasteurellaceae</taxon>
        <taxon>Cricetibacter</taxon>
    </lineage>
</organism>
<feature type="transmembrane region" description="Helical" evidence="6">
    <location>
        <begin position="357"/>
        <end position="377"/>
    </location>
</feature>
<feature type="transmembrane region" description="Helical" evidence="6">
    <location>
        <begin position="188"/>
        <end position="207"/>
    </location>
</feature>
<dbReference type="RefSeq" id="WP_131975058.1">
    <property type="nucleotide sequence ID" value="NZ_SLYB01000003.1"/>
</dbReference>
<dbReference type="Proteomes" id="UP000295763">
    <property type="component" value="Unassembled WGS sequence"/>
</dbReference>
<feature type="transmembrane region" description="Helical" evidence="6">
    <location>
        <begin position="125"/>
        <end position="143"/>
    </location>
</feature>
<dbReference type="GO" id="GO:0016020">
    <property type="term" value="C:membrane"/>
    <property type="evidence" value="ECO:0007669"/>
    <property type="project" value="UniProtKB-SubCell"/>
</dbReference>
<proteinExistence type="inferred from homology"/>
<feature type="transmembrane region" description="Helical" evidence="6">
    <location>
        <begin position="41"/>
        <end position="65"/>
    </location>
</feature>
<evidence type="ECO:0000313" key="7">
    <source>
        <dbReference type="EMBL" id="TCP96919.1"/>
    </source>
</evidence>
<comment type="similarity">
    <text evidence="2">Belongs to the SLC13A/DASS transporter (TC 2.A.47) family. DIT1 subfamily.</text>
</comment>
<protein>
    <submittedName>
        <fullName evidence="7">DASS family divalent anion:Na+ symporter</fullName>
    </submittedName>
</protein>
<keyword evidence="4 6" id="KW-1133">Transmembrane helix</keyword>
<feature type="transmembrane region" description="Helical" evidence="6">
    <location>
        <begin position="444"/>
        <end position="463"/>
    </location>
</feature>
<dbReference type="InterPro" id="IPR030676">
    <property type="entry name" value="CitT-rel"/>
</dbReference>
<feature type="transmembrane region" description="Helical" evidence="6">
    <location>
        <begin position="85"/>
        <end position="104"/>
    </location>
</feature>
<dbReference type="Pfam" id="PF00939">
    <property type="entry name" value="Na_sulph_symp"/>
    <property type="match status" value="1"/>
</dbReference>
<evidence type="ECO:0000256" key="6">
    <source>
        <dbReference type="SAM" id="Phobius"/>
    </source>
</evidence>
<evidence type="ECO:0000256" key="1">
    <source>
        <dbReference type="ARBA" id="ARBA00004141"/>
    </source>
</evidence>
<evidence type="ECO:0000256" key="3">
    <source>
        <dbReference type="ARBA" id="ARBA00022692"/>
    </source>
</evidence>
<feature type="transmembrane region" description="Helical" evidence="6">
    <location>
        <begin position="12"/>
        <end position="29"/>
    </location>
</feature>
<sequence length="475" mass="51682">MGVNSLFSNKKVIHSLICIFIGMLIWFMPPPTGVEAKAWHLFAIFASTILGFILQPFPMGTVILISLTTAVFTNVLKLNEALSGYNSSTVWLVLSAFLFSKVIIKTGLGIRIAYLLIKYFGKSSLSLGYIIVITDIILSPAMASNTARAGSIYPIVRSLCDAFDAKPDNENRSFGSFLMLCEFQGNCISSAMFMTAMAGVPLSLSLAQDAFGVSISWGSWFLAALIPSLIAVLVVPFVIYKLNPPNIKKTPFAKELAEQGLKQCGSLSLNEKITLFIFLLAILLWSTASLIGFNITAIAMLAVILSIITGLLNWKQDACTDKDAWDTFIWMGGIIGLAGLLTKFGLIPWFASAVSEYLTGFSWPMVLISLAVVYMYSHYAFASGTAHVVAMYIPFLTVSISAGVPSMLGVLTFSFVAPIFQGLTHYSMGCAPIYYGSGYTSLKTWWVIGFVVSVINLAIYGLVGPSWWHMLGLWG</sequence>
<feature type="transmembrane region" description="Helical" evidence="6">
    <location>
        <begin position="275"/>
        <end position="308"/>
    </location>
</feature>
<gene>
    <name evidence="7" type="ORF">EDC44_103118</name>
</gene>
<reference evidence="7 8" key="1">
    <citation type="submission" date="2019-03" db="EMBL/GenBank/DDBJ databases">
        <title>Genomic Encyclopedia of Type Strains, Phase IV (KMG-IV): sequencing the most valuable type-strain genomes for metagenomic binning, comparative biology and taxonomic classification.</title>
        <authorList>
            <person name="Goeker M."/>
        </authorList>
    </citation>
    <scope>NUCLEOTIDE SEQUENCE [LARGE SCALE GENOMIC DNA]</scope>
    <source>
        <strain evidence="7 8">DSM 28404</strain>
    </source>
</reference>
<dbReference type="OrthoDB" id="3170849at2"/>
<dbReference type="AlphaFoldDB" id="A0A4R2T1Y7"/>
<evidence type="ECO:0000313" key="8">
    <source>
        <dbReference type="Proteomes" id="UP000295763"/>
    </source>
</evidence>
<dbReference type="NCBIfam" id="TIGR00785">
    <property type="entry name" value="dass"/>
    <property type="match status" value="1"/>
</dbReference>
<feature type="transmembrane region" description="Helical" evidence="6">
    <location>
        <begin position="219"/>
        <end position="240"/>
    </location>
</feature>
<evidence type="ECO:0000256" key="5">
    <source>
        <dbReference type="ARBA" id="ARBA00023136"/>
    </source>
</evidence>
<dbReference type="InterPro" id="IPR001898">
    <property type="entry name" value="SLC13A/DASS"/>
</dbReference>
<evidence type="ECO:0000256" key="2">
    <source>
        <dbReference type="ARBA" id="ARBA00007349"/>
    </source>
</evidence>
<keyword evidence="8" id="KW-1185">Reference proteome</keyword>
<dbReference type="PANTHER" id="PTHR42826">
    <property type="entry name" value="DICARBOXYLATE TRANSPORTER 2.1, CHLOROPLASTIC"/>
    <property type="match status" value="1"/>
</dbReference>
<name>A0A4R2T1Y7_9PAST</name>
<dbReference type="GO" id="GO:0022857">
    <property type="term" value="F:transmembrane transporter activity"/>
    <property type="evidence" value="ECO:0007669"/>
    <property type="project" value="InterPro"/>
</dbReference>
<dbReference type="PIRSF" id="PIRSF002457">
    <property type="entry name" value="DASS"/>
    <property type="match status" value="1"/>
</dbReference>
<comment type="caution">
    <text evidence="7">The sequence shown here is derived from an EMBL/GenBank/DDBJ whole genome shotgun (WGS) entry which is preliminary data.</text>
</comment>